<keyword evidence="3" id="KW-1185">Reference proteome</keyword>
<feature type="non-terminal residue" evidence="2">
    <location>
        <position position="353"/>
    </location>
</feature>
<feature type="non-terminal residue" evidence="2">
    <location>
        <position position="1"/>
    </location>
</feature>
<comment type="caution">
    <text evidence="2">The sequence shown here is derived from an EMBL/GenBank/DDBJ whole genome shotgun (WGS) entry which is preliminary data.</text>
</comment>
<feature type="compositionally biased region" description="Low complexity" evidence="1">
    <location>
        <begin position="204"/>
        <end position="215"/>
    </location>
</feature>
<accession>A0A392NGK1</accession>
<sequence length="353" mass="40356">EGKKDKKRKSSGIKIDEGRSKLKHDKRSKIDESSTESDEETLAQRLKQKSSEAYAKEMHKKFSKGKFSESSKFAPLEAQVPGFDIPVTTIILETQPINVSSSTSPDTAELDKEAETIIKEGITKFGETPKSDVVAEHLFQDKQVPDLRFLEEHLSPNPIAEQTFTHDQNQQEQQHQQQNETQPEPQSQPEPQPTQPEPQPQPQSQPEQGQTQPEPIITPNILNQIKIIQRAIPPETLKPTFSHPYQFITNSEPNNELLQLQIYEDFKNLSDLRNDLFKFPSDVTAGGEVLKAKFAHAVDNFVKIVQEKMIEERGIIGLNRMKEMFERCKRKRLTLTPHYDPRVEEMVVNEVLS</sequence>
<feature type="compositionally biased region" description="Basic residues" evidence="1">
    <location>
        <begin position="1"/>
        <end position="11"/>
    </location>
</feature>
<protein>
    <submittedName>
        <fullName evidence="2">Uncharacterized protein</fullName>
    </submittedName>
</protein>
<reference evidence="2 3" key="1">
    <citation type="journal article" date="2018" name="Front. Plant Sci.">
        <title>Red Clover (Trifolium pratense) and Zigzag Clover (T. medium) - A Picture of Genomic Similarities and Differences.</title>
        <authorList>
            <person name="Dluhosova J."/>
            <person name="Istvanek J."/>
            <person name="Nedelnik J."/>
            <person name="Repkova J."/>
        </authorList>
    </citation>
    <scope>NUCLEOTIDE SEQUENCE [LARGE SCALE GENOMIC DNA]</scope>
    <source>
        <strain evidence="3">cv. 10/8</strain>
        <tissue evidence="2">Leaf</tissue>
    </source>
</reference>
<feature type="compositionally biased region" description="Pro residues" evidence="1">
    <location>
        <begin position="186"/>
        <end position="203"/>
    </location>
</feature>
<dbReference type="AlphaFoldDB" id="A0A392NGK1"/>
<evidence type="ECO:0000313" key="3">
    <source>
        <dbReference type="Proteomes" id="UP000265520"/>
    </source>
</evidence>
<feature type="region of interest" description="Disordered" evidence="1">
    <location>
        <begin position="1"/>
        <end position="69"/>
    </location>
</feature>
<evidence type="ECO:0000256" key="1">
    <source>
        <dbReference type="SAM" id="MobiDB-lite"/>
    </source>
</evidence>
<dbReference type="Proteomes" id="UP000265520">
    <property type="component" value="Unassembled WGS sequence"/>
</dbReference>
<organism evidence="2 3">
    <name type="scientific">Trifolium medium</name>
    <dbReference type="NCBI Taxonomy" id="97028"/>
    <lineage>
        <taxon>Eukaryota</taxon>
        <taxon>Viridiplantae</taxon>
        <taxon>Streptophyta</taxon>
        <taxon>Embryophyta</taxon>
        <taxon>Tracheophyta</taxon>
        <taxon>Spermatophyta</taxon>
        <taxon>Magnoliopsida</taxon>
        <taxon>eudicotyledons</taxon>
        <taxon>Gunneridae</taxon>
        <taxon>Pentapetalae</taxon>
        <taxon>rosids</taxon>
        <taxon>fabids</taxon>
        <taxon>Fabales</taxon>
        <taxon>Fabaceae</taxon>
        <taxon>Papilionoideae</taxon>
        <taxon>50 kb inversion clade</taxon>
        <taxon>NPAAA clade</taxon>
        <taxon>Hologalegina</taxon>
        <taxon>IRL clade</taxon>
        <taxon>Trifolieae</taxon>
        <taxon>Trifolium</taxon>
    </lineage>
</organism>
<evidence type="ECO:0000313" key="2">
    <source>
        <dbReference type="EMBL" id="MCH98976.1"/>
    </source>
</evidence>
<feature type="compositionally biased region" description="Low complexity" evidence="1">
    <location>
        <begin position="168"/>
        <end position="185"/>
    </location>
</feature>
<name>A0A392NGK1_9FABA</name>
<proteinExistence type="predicted"/>
<dbReference type="EMBL" id="LXQA010039014">
    <property type="protein sequence ID" value="MCH98976.1"/>
    <property type="molecule type" value="Genomic_DNA"/>
</dbReference>
<feature type="region of interest" description="Disordered" evidence="1">
    <location>
        <begin position="165"/>
        <end position="215"/>
    </location>
</feature>